<dbReference type="Gene3D" id="3.40.190.10">
    <property type="entry name" value="Periplasmic binding protein-like II"/>
    <property type="match status" value="2"/>
</dbReference>
<keyword evidence="4" id="KW-0813">Transport</keyword>
<evidence type="ECO:0000256" key="6">
    <source>
        <dbReference type="ARBA" id="ARBA00022519"/>
    </source>
</evidence>
<dbReference type="GO" id="GO:0012505">
    <property type="term" value="C:endomembrane system"/>
    <property type="evidence" value="ECO:0007669"/>
    <property type="project" value="UniProtKB-SubCell"/>
</dbReference>
<keyword evidence="7" id="KW-0732">Signal</keyword>
<dbReference type="Proteomes" id="UP000323439">
    <property type="component" value="Unassembled WGS sequence"/>
</dbReference>
<comment type="subcellular location">
    <subcellularLocation>
        <location evidence="1">Endomembrane system</location>
    </subcellularLocation>
    <subcellularLocation>
        <location evidence="2">Periplasm</location>
    </subcellularLocation>
</comment>
<sequence length="347" mass="36959">MACFDQTVKYVKKYNYCYKNFGDKVNKKIGVILAIVLVSLLAVGTVSAGMFDFLGGGNSDKISIGYLPSDHDAALFVADAQGLYKANNITVELVQFNNGGDLMTAMASGKVDVGYVGISPVLSSVEKGVPVKIISAAQTEGSGIIVSNQSGISSAADLSGKNVATPGEASIQYVLLNYYLKANNLKIDDVNSSAMKTPSINDAINTNTIDAGVTFQPFVSSSEASGNKVLVTSHEMLPNHPCCVVVASQDLIDKHPDTVKTIASIHENATKFINDNVQNNTSAVVDLLPDDIVSNKTVEANSLMSFPFISGLDNDFKASVDSFMKLEVDLGILNNTIPHEKLFWEGK</sequence>
<dbReference type="PANTHER" id="PTHR30024:SF47">
    <property type="entry name" value="TAURINE-BINDING PERIPLASMIC PROTEIN"/>
    <property type="match status" value="1"/>
</dbReference>
<reference evidence="11 12" key="1">
    <citation type="submission" date="2016-10" db="EMBL/GenBank/DDBJ databases">
        <authorList>
            <person name="Varghese N."/>
            <person name="Submissions S."/>
        </authorList>
    </citation>
    <scope>NUCLEOTIDE SEQUENCE [LARGE SCALE GENOMIC DNA]</scope>
    <source>
        <strain evidence="11 12">DSM 16643</strain>
    </source>
</reference>
<evidence type="ECO:0000313" key="11">
    <source>
        <dbReference type="EMBL" id="SDA70778.1"/>
    </source>
</evidence>
<keyword evidence="9" id="KW-0812">Transmembrane</keyword>
<evidence type="ECO:0000256" key="9">
    <source>
        <dbReference type="SAM" id="Phobius"/>
    </source>
</evidence>
<keyword evidence="12" id="KW-1185">Reference proteome</keyword>
<dbReference type="InterPro" id="IPR001638">
    <property type="entry name" value="Solute-binding_3/MltF_N"/>
</dbReference>
<dbReference type="SUPFAM" id="SSF53850">
    <property type="entry name" value="Periplasmic binding protein-like II"/>
    <property type="match status" value="1"/>
</dbReference>
<dbReference type="STRING" id="230361.sm9_1599"/>
<keyword evidence="9" id="KW-1133">Transmembrane helix</keyword>
<dbReference type="GO" id="GO:0042597">
    <property type="term" value="C:periplasmic space"/>
    <property type="evidence" value="ECO:0007669"/>
    <property type="project" value="UniProtKB-SubCell"/>
</dbReference>
<feature type="transmembrane region" description="Helical" evidence="9">
    <location>
        <begin position="29"/>
        <end position="51"/>
    </location>
</feature>
<evidence type="ECO:0000313" key="12">
    <source>
        <dbReference type="Proteomes" id="UP000323439"/>
    </source>
</evidence>
<evidence type="ECO:0000256" key="2">
    <source>
        <dbReference type="ARBA" id="ARBA00004418"/>
    </source>
</evidence>
<accession>A0A1G5XJY1</accession>
<dbReference type="PANTHER" id="PTHR30024">
    <property type="entry name" value="ALIPHATIC SULFONATES-BINDING PROTEIN-RELATED"/>
    <property type="match status" value="1"/>
</dbReference>
<name>A0A1G5XJY1_9EURY</name>
<proteinExistence type="inferred from homology"/>
<evidence type="ECO:0000259" key="10">
    <source>
        <dbReference type="SMART" id="SM00062"/>
    </source>
</evidence>
<organism evidence="11 12">
    <name type="scientific">Methanobrevibacter millerae</name>
    <dbReference type="NCBI Taxonomy" id="230361"/>
    <lineage>
        <taxon>Archaea</taxon>
        <taxon>Methanobacteriati</taxon>
        <taxon>Methanobacteriota</taxon>
        <taxon>Methanomada group</taxon>
        <taxon>Methanobacteria</taxon>
        <taxon>Methanobacteriales</taxon>
        <taxon>Methanobacteriaceae</taxon>
        <taxon>Methanobrevibacter</taxon>
    </lineage>
</organism>
<dbReference type="InterPro" id="IPR044527">
    <property type="entry name" value="NrtA/CpmA_ABC-bd_dom"/>
</dbReference>
<dbReference type="CDD" id="cd13553">
    <property type="entry name" value="PBP2_NrtA_CpmA_like"/>
    <property type="match status" value="1"/>
</dbReference>
<protein>
    <submittedName>
        <fullName evidence="11">NitT/TauT family transport system substrate-binding protein</fullName>
    </submittedName>
</protein>
<gene>
    <name evidence="11" type="ORF">SAMN02910315_02322</name>
</gene>
<evidence type="ECO:0000256" key="5">
    <source>
        <dbReference type="ARBA" id="ARBA00022475"/>
    </source>
</evidence>
<dbReference type="SMART" id="SM00062">
    <property type="entry name" value="PBPb"/>
    <property type="match status" value="1"/>
</dbReference>
<dbReference type="Pfam" id="PF13379">
    <property type="entry name" value="NMT1_2"/>
    <property type="match status" value="1"/>
</dbReference>
<feature type="domain" description="Solute-binding protein family 3/N-terminal" evidence="10">
    <location>
        <begin position="61"/>
        <end position="276"/>
    </location>
</feature>
<dbReference type="AlphaFoldDB" id="A0A1G5XJY1"/>
<evidence type="ECO:0000256" key="3">
    <source>
        <dbReference type="ARBA" id="ARBA00010742"/>
    </source>
</evidence>
<keyword evidence="6" id="KW-0997">Cell inner membrane</keyword>
<evidence type="ECO:0000256" key="1">
    <source>
        <dbReference type="ARBA" id="ARBA00004308"/>
    </source>
</evidence>
<evidence type="ECO:0000256" key="4">
    <source>
        <dbReference type="ARBA" id="ARBA00022448"/>
    </source>
</evidence>
<evidence type="ECO:0000256" key="7">
    <source>
        <dbReference type="ARBA" id="ARBA00022729"/>
    </source>
</evidence>
<evidence type="ECO:0000256" key="8">
    <source>
        <dbReference type="ARBA" id="ARBA00023136"/>
    </source>
</evidence>
<comment type="similarity">
    <text evidence="3">Belongs to the bacterial solute-binding protein SsuA/TauA family.</text>
</comment>
<keyword evidence="8 9" id="KW-0472">Membrane</keyword>
<dbReference type="EMBL" id="FMXB01000029">
    <property type="protein sequence ID" value="SDA70778.1"/>
    <property type="molecule type" value="Genomic_DNA"/>
</dbReference>
<keyword evidence="5" id="KW-1003">Cell membrane</keyword>